<dbReference type="AlphaFoldDB" id="A0A5D2I350"/>
<keyword evidence="1" id="KW-0479">Metal-binding</keyword>
<protein>
    <recommendedName>
        <fullName evidence="4">CCHC-type domain-containing protein</fullName>
    </recommendedName>
</protein>
<evidence type="ECO:0000313" key="6">
    <source>
        <dbReference type="Proteomes" id="UP000322667"/>
    </source>
</evidence>
<evidence type="ECO:0000256" key="1">
    <source>
        <dbReference type="PROSITE-ProRule" id="PRU00047"/>
    </source>
</evidence>
<dbReference type="GO" id="GO:0008270">
    <property type="term" value="F:zinc ion binding"/>
    <property type="evidence" value="ECO:0007669"/>
    <property type="project" value="UniProtKB-KW"/>
</dbReference>
<dbReference type="InterPro" id="IPR001878">
    <property type="entry name" value="Znf_CCHC"/>
</dbReference>
<organism evidence="5 6">
    <name type="scientific">Gossypium tomentosum</name>
    <name type="common">Hawaiian cotton</name>
    <name type="synonym">Gossypium sandvicense</name>
    <dbReference type="NCBI Taxonomy" id="34277"/>
    <lineage>
        <taxon>Eukaryota</taxon>
        <taxon>Viridiplantae</taxon>
        <taxon>Streptophyta</taxon>
        <taxon>Embryophyta</taxon>
        <taxon>Tracheophyta</taxon>
        <taxon>Spermatophyta</taxon>
        <taxon>Magnoliopsida</taxon>
        <taxon>eudicotyledons</taxon>
        <taxon>Gunneridae</taxon>
        <taxon>Pentapetalae</taxon>
        <taxon>rosids</taxon>
        <taxon>malvids</taxon>
        <taxon>Malvales</taxon>
        <taxon>Malvaceae</taxon>
        <taxon>Malvoideae</taxon>
        <taxon>Gossypium</taxon>
    </lineage>
</organism>
<dbReference type="GO" id="GO:0003676">
    <property type="term" value="F:nucleic acid binding"/>
    <property type="evidence" value="ECO:0007669"/>
    <property type="project" value="InterPro"/>
</dbReference>
<feature type="compositionally biased region" description="Acidic residues" evidence="3">
    <location>
        <begin position="459"/>
        <end position="476"/>
    </location>
</feature>
<dbReference type="Pfam" id="PF22909">
    <property type="entry name" value="Caulimovir_coat_dom"/>
    <property type="match status" value="1"/>
</dbReference>
<feature type="region of interest" description="Disordered" evidence="3">
    <location>
        <begin position="313"/>
        <end position="340"/>
    </location>
</feature>
<dbReference type="InterPro" id="IPR036875">
    <property type="entry name" value="Znf_CCHC_sf"/>
</dbReference>
<proteinExistence type="predicted"/>
<feature type="coiled-coil region" evidence="2">
    <location>
        <begin position="1029"/>
        <end position="1096"/>
    </location>
</feature>
<dbReference type="SUPFAM" id="SSF57756">
    <property type="entry name" value="Retrovirus zinc finger-like domains"/>
    <property type="match status" value="1"/>
</dbReference>
<keyword evidence="1" id="KW-0863">Zinc-finger</keyword>
<name>A0A5D2I350_GOSTO</name>
<dbReference type="PROSITE" id="PS50158">
    <property type="entry name" value="ZF_CCHC"/>
    <property type="match status" value="1"/>
</dbReference>
<sequence length="1174" mass="135161">MASTSTSTLPPATTHRRTGETSTSTPLYEDQVRSYRNQQRRAYTAQRALRRLARRIRRQPFQETLEQEIDPQEELRLSMQERARLVPAEVLYRSRRDNTVNHRVYNHRSEEAVLCTDGNQLDRTFIQPESLEALRRSGMQFIHVGLMQVRIQTLHRHDEGTMALVVFRDTRWSGDRSIFATMEIDLARGRQMIYVVPDTMMTVSDFARNIQISIQTRGYSTWQNGEANLLITRGLVGRLSNTPNVAFAYEIGNVTDYLASQGVQAIAGRRYSSQELQQQQWVLKPPQVERLPEAPTEVSTRNLIDGSISLRFGNYTSTTVPEPPSYNENDEETEPLPPHPDEEQLIAVFKEDREDDDWDLLGEPSGKFDYYVKYSAPPSFTMSRDSIVPTGWGTEDEGDEAGPSQPPPKEPELEDSEDEIVGRFQMLAQFENIEETLPQQQKWVEPFLSEAGGEYDVFNSDEEADDEEGEPDDNDFDYPQKYNSDEDSDEEEYEKVAVLEEESLLPYPALRSLLQNEEKVFSSASSGITSGYRPPQDTAMSPVGYAPATAQPSSSSTAPRQPIFEGYMPRRPNFKRQDATEYWQFPSAQTQTGAMFVIPRQLGMFDEVFARWESITKNYVAFQGFTDPCDKAEFIENLLGETEKLIWVQWRMNFPEEFQELVNGADGREGTQNIISQMRRVFTLEDPATGSTAAQDEAYRDLQRLTCSNIKDIVPFLNDYARLSAKSGRLFLGTELSEMLWMKMPHDLGSKIKAAYQEKHSGNQIGVMPRIIFTYRFLEQECKEAAFKRSLKNLSFCADMPLPGYYGERKKYGVRKSKTYKGKPHETHARIEKTKQLMRSKKCKCYLCGEEGHFARECPSDRKSTRRLAMYEQLSIPEGMEIVSVDEGEDVSDAIFSISENEDDDALHRHGAFESVFMFHEDENRENVYWAGKKTGFLPYKRITRGQFLCQHTWEMNGEVATTELQKCTFCKQETKKRMRLHCPKCLITSCILCSSNYCGQKITPEPLNPTSFINEKSLMQQQQEYIVYQTAENKRLNEKLALEEEKDKRIKQLEARVAELEREVRAYRLKEQLELERLELQERDEQRKKEKEKHVSFDDEDETIIQREGKQHVSAVTIAAATNSHNCEREKPVKGNMLYNMDVEIDIPDIRSGGRRTKHVRSNVQGNKLGAEE</sequence>
<dbReference type="Gene3D" id="4.10.60.10">
    <property type="entry name" value="Zinc finger, CCHC-type"/>
    <property type="match status" value="1"/>
</dbReference>
<feature type="region of interest" description="Disordered" evidence="3">
    <location>
        <begin position="382"/>
        <end position="416"/>
    </location>
</feature>
<feature type="region of interest" description="Disordered" evidence="3">
    <location>
        <begin position="526"/>
        <end position="571"/>
    </location>
</feature>
<keyword evidence="2" id="KW-0175">Coiled coil</keyword>
<dbReference type="EMBL" id="CM017635">
    <property type="protein sequence ID" value="TYH36773.1"/>
    <property type="molecule type" value="Genomic_DNA"/>
</dbReference>
<accession>A0A5D2I350</accession>
<keyword evidence="6" id="KW-1185">Reference proteome</keyword>
<dbReference type="Pfam" id="PF00098">
    <property type="entry name" value="zf-CCHC"/>
    <property type="match status" value="1"/>
</dbReference>
<dbReference type="SMART" id="SM00343">
    <property type="entry name" value="ZnF_C2HC"/>
    <property type="match status" value="1"/>
</dbReference>
<keyword evidence="1" id="KW-0862">Zinc</keyword>
<feature type="region of interest" description="Disordered" evidence="3">
    <location>
        <begin position="1154"/>
        <end position="1174"/>
    </location>
</feature>
<feature type="compositionally biased region" description="Low complexity" evidence="3">
    <location>
        <begin position="1"/>
        <end position="13"/>
    </location>
</feature>
<evidence type="ECO:0000256" key="3">
    <source>
        <dbReference type="SAM" id="MobiDB-lite"/>
    </source>
</evidence>
<evidence type="ECO:0000256" key="2">
    <source>
        <dbReference type="SAM" id="Coils"/>
    </source>
</evidence>
<gene>
    <name evidence="5" type="ORF">ES332_D13G288000v1</name>
</gene>
<feature type="domain" description="CCHC-type" evidence="4">
    <location>
        <begin position="844"/>
        <end position="860"/>
    </location>
</feature>
<feature type="region of interest" description="Disordered" evidence="3">
    <location>
        <begin position="441"/>
        <end position="492"/>
    </location>
</feature>
<reference evidence="5 6" key="1">
    <citation type="submission" date="2019-07" db="EMBL/GenBank/DDBJ databases">
        <title>WGS assembly of Gossypium tomentosum.</title>
        <authorList>
            <person name="Chen Z.J."/>
            <person name="Sreedasyam A."/>
            <person name="Ando A."/>
            <person name="Song Q."/>
            <person name="De L."/>
            <person name="Hulse-Kemp A."/>
            <person name="Ding M."/>
            <person name="Ye W."/>
            <person name="Kirkbride R."/>
            <person name="Jenkins J."/>
            <person name="Plott C."/>
            <person name="Lovell J."/>
            <person name="Lin Y.-M."/>
            <person name="Vaughn R."/>
            <person name="Liu B."/>
            <person name="Li W."/>
            <person name="Simpson S."/>
            <person name="Scheffler B."/>
            <person name="Saski C."/>
            <person name="Grover C."/>
            <person name="Hu G."/>
            <person name="Conover J."/>
            <person name="Carlson J."/>
            <person name="Shu S."/>
            <person name="Boston L."/>
            <person name="Williams M."/>
            <person name="Peterson D."/>
            <person name="Mcgee K."/>
            <person name="Jones D."/>
            <person name="Wendel J."/>
            <person name="Stelly D."/>
            <person name="Grimwood J."/>
            <person name="Schmutz J."/>
        </authorList>
    </citation>
    <scope>NUCLEOTIDE SEQUENCE [LARGE SCALE GENOMIC DNA]</scope>
    <source>
        <strain evidence="5">7179.01</strain>
    </source>
</reference>
<evidence type="ECO:0000313" key="5">
    <source>
        <dbReference type="EMBL" id="TYH36773.1"/>
    </source>
</evidence>
<feature type="region of interest" description="Disordered" evidence="3">
    <location>
        <begin position="1"/>
        <end position="28"/>
    </location>
</feature>
<dbReference type="Proteomes" id="UP000322667">
    <property type="component" value="Chromosome D13"/>
</dbReference>
<evidence type="ECO:0000259" key="4">
    <source>
        <dbReference type="PROSITE" id="PS50158"/>
    </source>
</evidence>
<feature type="compositionally biased region" description="Low complexity" evidence="3">
    <location>
        <begin position="546"/>
        <end position="562"/>
    </location>
</feature>